<dbReference type="GO" id="GO:0006614">
    <property type="term" value="P:SRP-dependent cotranslational protein targeting to membrane"/>
    <property type="evidence" value="ECO:0007669"/>
    <property type="project" value="UniProtKB-UniRule"/>
</dbReference>
<reference evidence="9" key="1">
    <citation type="submission" date="2021-01" db="EMBL/GenBank/DDBJ databases">
        <authorList>
            <person name="Corre E."/>
            <person name="Pelletier E."/>
            <person name="Niang G."/>
            <person name="Scheremetjew M."/>
            <person name="Finn R."/>
            <person name="Kale V."/>
            <person name="Holt S."/>
            <person name="Cochrane G."/>
            <person name="Meng A."/>
            <person name="Brown T."/>
            <person name="Cohen L."/>
        </authorList>
    </citation>
    <scope>NUCLEOTIDE SEQUENCE</scope>
    <source>
        <strain evidence="9">CCMP3105</strain>
    </source>
</reference>
<dbReference type="Pfam" id="PF02290">
    <property type="entry name" value="SRP14"/>
    <property type="match status" value="1"/>
</dbReference>
<comment type="similarity">
    <text evidence="2 7">Belongs to the SRP14 family.</text>
</comment>
<comment type="subcellular location">
    <subcellularLocation>
        <location evidence="1 7">Cytoplasm</location>
    </subcellularLocation>
</comment>
<dbReference type="Gene3D" id="3.30.720.10">
    <property type="entry name" value="Signal recognition particle alu RNA binding heterodimer, srp9/1"/>
    <property type="match status" value="1"/>
</dbReference>
<dbReference type="GO" id="GO:0008312">
    <property type="term" value="F:7S RNA binding"/>
    <property type="evidence" value="ECO:0007669"/>
    <property type="project" value="UniProtKB-UniRule"/>
</dbReference>
<evidence type="ECO:0000256" key="3">
    <source>
        <dbReference type="ARBA" id="ARBA00022490"/>
    </source>
</evidence>
<dbReference type="PANTHER" id="PTHR12013">
    <property type="entry name" value="SIGNAL RECOGNITION PARTICLE 14 KD PROTEIN"/>
    <property type="match status" value="1"/>
</dbReference>
<comment type="subunit">
    <text evidence="7">Heterodimer with SRP9; binds RNA as heterodimer. Component of a signal recognition particle (SRP) complex that consists of a 7SL RNA molecule of 300 nucleotides and six protein subunits: SRP72, SRP68, SRP54, SRP19, SRP14 and SRP9.</text>
</comment>
<keyword evidence="6 7" id="KW-0687">Ribonucleoprotein</keyword>
<keyword evidence="5 7" id="KW-0733">Signal recognition particle</keyword>
<feature type="region of interest" description="Disordered" evidence="8">
    <location>
        <begin position="103"/>
        <end position="137"/>
    </location>
</feature>
<gene>
    <name evidence="9" type="ORF">AMON00008_LOCUS29491</name>
</gene>
<sequence length="137" mass="15594">MVLLDEPSFLSRLGDLIDANRGQGTVYLQMKRFAGRLASVRRKRFKRQVEAAKGVDPQCLIRARSNKGDTSKLSVRVDAKDTVRFQLGLGNVMRLKVDGLKRREKKKQVVKEEKEKEKKKPVRTEKGKEAKASKKGK</sequence>
<name>A0A7S4R5M2_9DINO</name>
<evidence type="ECO:0000256" key="4">
    <source>
        <dbReference type="ARBA" id="ARBA00022884"/>
    </source>
</evidence>
<dbReference type="InterPro" id="IPR003210">
    <property type="entry name" value="Signal_recog_particle_SRP14"/>
</dbReference>
<dbReference type="SUPFAM" id="SSF54762">
    <property type="entry name" value="Signal recognition particle alu RNA binding heterodimer, SRP9/14"/>
    <property type="match status" value="1"/>
</dbReference>
<dbReference type="GO" id="GO:0005786">
    <property type="term" value="C:signal recognition particle, endoplasmic reticulum targeting"/>
    <property type="evidence" value="ECO:0007669"/>
    <property type="project" value="UniProtKB-UniRule"/>
</dbReference>
<keyword evidence="3 7" id="KW-0963">Cytoplasm</keyword>
<evidence type="ECO:0000256" key="2">
    <source>
        <dbReference type="ARBA" id="ARBA00010349"/>
    </source>
</evidence>
<evidence type="ECO:0000256" key="1">
    <source>
        <dbReference type="ARBA" id="ARBA00004496"/>
    </source>
</evidence>
<accession>A0A7S4R5M2</accession>
<evidence type="ECO:0000256" key="6">
    <source>
        <dbReference type="ARBA" id="ARBA00023274"/>
    </source>
</evidence>
<evidence type="ECO:0000256" key="8">
    <source>
        <dbReference type="SAM" id="MobiDB-lite"/>
    </source>
</evidence>
<dbReference type="AlphaFoldDB" id="A0A7S4R5M2"/>
<evidence type="ECO:0000256" key="7">
    <source>
        <dbReference type="RuleBase" id="RU368100"/>
    </source>
</evidence>
<dbReference type="GO" id="GO:0030942">
    <property type="term" value="F:endoplasmic reticulum signal peptide binding"/>
    <property type="evidence" value="ECO:0007669"/>
    <property type="project" value="UniProtKB-UniRule"/>
</dbReference>
<evidence type="ECO:0000313" key="9">
    <source>
        <dbReference type="EMBL" id="CAE4602015.1"/>
    </source>
</evidence>
<dbReference type="EMBL" id="HBNR01042417">
    <property type="protein sequence ID" value="CAE4602015.1"/>
    <property type="molecule type" value="Transcribed_RNA"/>
</dbReference>
<keyword evidence="4 7" id="KW-0694">RNA-binding</keyword>
<comment type="function">
    <text evidence="7">Component of the signal recognition particle (SRP) complex, a ribonucleoprotein complex that mediates the cotranslational targeting of secretory and membrane proteins to the endoplasmic reticulum (ER). SRP9 together with SRP14 and the Alu portion of the SRP RNA, constitutes the elongation arrest domain of SRP. The complex of SRP9 and SRP14 is required for SRP RNA binding.</text>
</comment>
<evidence type="ECO:0000256" key="5">
    <source>
        <dbReference type="ARBA" id="ARBA00023135"/>
    </source>
</evidence>
<organism evidence="9">
    <name type="scientific">Alexandrium monilatum</name>
    <dbReference type="NCBI Taxonomy" id="311494"/>
    <lineage>
        <taxon>Eukaryota</taxon>
        <taxon>Sar</taxon>
        <taxon>Alveolata</taxon>
        <taxon>Dinophyceae</taxon>
        <taxon>Gonyaulacales</taxon>
        <taxon>Pyrocystaceae</taxon>
        <taxon>Alexandrium</taxon>
    </lineage>
</organism>
<protein>
    <recommendedName>
        <fullName evidence="7">Signal recognition particle 14 kDa protein</fullName>
        <shortName evidence="7">SRP14</shortName>
    </recommendedName>
</protein>
<proteinExistence type="inferred from homology"/>
<dbReference type="InterPro" id="IPR009018">
    <property type="entry name" value="Signal_recog_particle_SRP9/14"/>
</dbReference>